<dbReference type="InterPro" id="IPR008947">
    <property type="entry name" value="PLipase_C/P1_nuclease_dom_sf"/>
</dbReference>
<organism evidence="2 3">
    <name type="scientific">Romboutsia ilealis</name>
    <dbReference type="NCBI Taxonomy" id="1115758"/>
    <lineage>
        <taxon>Bacteria</taxon>
        <taxon>Bacillati</taxon>
        <taxon>Bacillota</taxon>
        <taxon>Clostridia</taxon>
        <taxon>Peptostreptococcales</taxon>
        <taxon>Peptostreptococcaceae</taxon>
        <taxon>Romboutsia</taxon>
    </lineage>
</organism>
<protein>
    <submittedName>
        <fullName evidence="2">Zinc dependent phospholipase C</fullName>
    </submittedName>
</protein>
<dbReference type="Gene3D" id="1.10.575.10">
    <property type="entry name" value="P1 Nuclease"/>
    <property type="match status" value="1"/>
</dbReference>
<accession>A0A1V1I2C1</accession>
<feature type="domain" description="Phospholipase C/D" evidence="1">
    <location>
        <begin position="5"/>
        <end position="157"/>
    </location>
</feature>
<sequence>MFVNTHTLIAKSIINNINENKHFFVNEKHFIYGNIKPDLSSKYFFKKHYLKESYDMIESKVNYLCNLSLNCLSKYFSVGVLSQELGVICHFLCDFFCVPHSYRWEFKHSMKKHISYETELNTIAKETNLNKFRGDDIKYDSFREFFNSLYIEYQQILDHRNDLLFSVYACNSVINYILDSILKNTVQSYSVAKLF</sequence>
<evidence type="ECO:0000313" key="2">
    <source>
        <dbReference type="EMBL" id="CED94358.1"/>
    </source>
</evidence>
<dbReference type="SUPFAM" id="SSF48537">
    <property type="entry name" value="Phospholipase C/P1 nuclease"/>
    <property type="match status" value="1"/>
</dbReference>
<proteinExistence type="predicted"/>
<evidence type="ECO:0000259" key="1">
    <source>
        <dbReference type="Pfam" id="PF00882"/>
    </source>
</evidence>
<reference evidence="2 3" key="1">
    <citation type="submission" date="2014-04" db="EMBL/GenBank/DDBJ databases">
        <authorList>
            <person name="Hornung B.V."/>
        </authorList>
    </citation>
    <scope>NUCLEOTIDE SEQUENCE [LARGE SCALE GENOMIC DNA]</scope>
    <source>
        <strain evidence="2 3">CRIB</strain>
    </source>
</reference>
<name>A0A1V1I2C1_9FIRM</name>
<dbReference type="GeneID" id="82205783"/>
<dbReference type="AlphaFoldDB" id="A0A1V1I2C1"/>
<dbReference type="GO" id="GO:0016788">
    <property type="term" value="F:hydrolase activity, acting on ester bonds"/>
    <property type="evidence" value="ECO:0007669"/>
    <property type="project" value="InterPro"/>
</dbReference>
<gene>
    <name evidence="2" type="ORF">CRIB_1751</name>
</gene>
<evidence type="ECO:0000313" key="3">
    <source>
        <dbReference type="Proteomes" id="UP000245622"/>
    </source>
</evidence>
<dbReference type="EMBL" id="LN555523">
    <property type="protein sequence ID" value="CED94358.1"/>
    <property type="molecule type" value="Genomic_DNA"/>
</dbReference>
<dbReference type="Pfam" id="PF00882">
    <property type="entry name" value="Zn_dep_PLPC"/>
    <property type="match status" value="1"/>
</dbReference>
<dbReference type="Proteomes" id="UP000245622">
    <property type="component" value="Chromosome 1"/>
</dbReference>
<keyword evidence="3" id="KW-1185">Reference proteome</keyword>
<dbReference type="KEGG" id="ril:CRIB_1751"/>
<dbReference type="InterPro" id="IPR029002">
    <property type="entry name" value="PLPC/GPLD1"/>
</dbReference>
<dbReference type="RefSeq" id="WP_180701888.1">
    <property type="nucleotide sequence ID" value="NZ_CAJUCR010000015.1"/>
</dbReference>